<evidence type="ECO:0000313" key="2">
    <source>
        <dbReference type="EMBL" id="QSW91055.1"/>
    </source>
</evidence>
<proteinExistence type="predicted"/>
<dbReference type="RefSeq" id="WP_207298190.1">
    <property type="nucleotide sequence ID" value="NZ_CP071448.1"/>
</dbReference>
<accession>A0ABX7QIZ1</accession>
<feature type="chain" id="PRO_5045265814" description="Lipoprotein" evidence="1">
    <location>
        <begin position="20"/>
        <end position="191"/>
    </location>
</feature>
<name>A0ABX7QIZ1_9FLAO</name>
<reference evidence="2 3" key="1">
    <citation type="submission" date="2021-03" db="EMBL/GenBank/DDBJ databases">
        <title>Flavobacterium kribbensis sp. nov, an endophytic bacteria, isolated from soybean.</title>
        <authorList>
            <person name="Lee J."/>
            <person name="Seo J."/>
        </authorList>
    </citation>
    <scope>NUCLEOTIDE SEQUENCE [LARGE SCALE GENOMIC DNA]</scope>
    <source>
        <strain evidence="2 3">BB8</strain>
    </source>
</reference>
<organism evidence="2 3">
    <name type="scientific">Flavobacterium endoglycinae</name>
    <dbReference type="NCBI Taxonomy" id="2816357"/>
    <lineage>
        <taxon>Bacteria</taxon>
        <taxon>Pseudomonadati</taxon>
        <taxon>Bacteroidota</taxon>
        <taxon>Flavobacteriia</taxon>
        <taxon>Flavobacteriales</taxon>
        <taxon>Flavobacteriaceae</taxon>
        <taxon>Flavobacterium</taxon>
    </lineage>
</organism>
<sequence length="191" mass="22350">MRLLIYLFVILLMCSCASFSDKMIRENKTALSENDFSKLEGKYELFPDLKYDEKGNPEIIDSQDYKTRNNLNYFVKSEKSTYDYDNSYFVEIKLLSQNRIKFITQKNNIKIDSTELGVELKNGLFYLDNKYLKRNGIPYFAGGYNNHKTRIGLSKNNGLLVNYAYDNSGAILFLFWAGSSYNLGYHYKRIE</sequence>
<evidence type="ECO:0000313" key="3">
    <source>
        <dbReference type="Proteomes" id="UP000663440"/>
    </source>
</evidence>
<evidence type="ECO:0008006" key="4">
    <source>
        <dbReference type="Google" id="ProtNLM"/>
    </source>
</evidence>
<dbReference type="EMBL" id="CP071448">
    <property type="protein sequence ID" value="QSW91055.1"/>
    <property type="molecule type" value="Genomic_DNA"/>
</dbReference>
<evidence type="ECO:0000256" key="1">
    <source>
        <dbReference type="SAM" id="SignalP"/>
    </source>
</evidence>
<dbReference type="PROSITE" id="PS51257">
    <property type="entry name" value="PROKAR_LIPOPROTEIN"/>
    <property type="match status" value="1"/>
</dbReference>
<dbReference type="Proteomes" id="UP000663440">
    <property type="component" value="Chromosome"/>
</dbReference>
<feature type="signal peptide" evidence="1">
    <location>
        <begin position="1"/>
        <end position="19"/>
    </location>
</feature>
<keyword evidence="1" id="KW-0732">Signal</keyword>
<keyword evidence="3" id="KW-1185">Reference proteome</keyword>
<protein>
    <recommendedName>
        <fullName evidence="4">Lipoprotein</fullName>
    </recommendedName>
</protein>
<gene>
    <name evidence="2" type="ORF">J0383_09665</name>
</gene>